<reference evidence="2 3" key="1">
    <citation type="journal article" date="2012" name="Stand. Genomic Sci.">
        <title>Complete genome sequence of Terriglobus saanensis type strain SP1PR4(T), an Acidobacteria from tundra soil.</title>
        <authorList>
            <person name="Rawat S.R."/>
            <person name="Mannisto M.K."/>
            <person name="Starovoytov V."/>
            <person name="Goodwin L."/>
            <person name="Nolan M."/>
            <person name="Hauser L."/>
            <person name="Land M."/>
            <person name="Davenport K.W."/>
            <person name="Woyke T."/>
            <person name="Haggblom M.M."/>
        </authorList>
    </citation>
    <scope>NUCLEOTIDE SEQUENCE</scope>
    <source>
        <strain evidence="3">ATCC BAA-1853 / DSM 23119 / SP1PR4</strain>
    </source>
</reference>
<feature type="region of interest" description="Disordered" evidence="1">
    <location>
        <begin position="66"/>
        <end position="92"/>
    </location>
</feature>
<accession>E8V7P3</accession>
<evidence type="ECO:0000313" key="2">
    <source>
        <dbReference type="EMBL" id="ADV81741.1"/>
    </source>
</evidence>
<protein>
    <submittedName>
        <fullName evidence="2">Uncharacterized protein</fullName>
    </submittedName>
</protein>
<dbReference type="STRING" id="401053.AciPR4_0908"/>
<dbReference type="HOGENOM" id="CLU_2412176_0_0_0"/>
<dbReference type="eggNOG" id="ENOG5033I57">
    <property type="taxonomic scope" value="Bacteria"/>
</dbReference>
<proteinExistence type="predicted"/>
<dbReference type="EMBL" id="CP002467">
    <property type="protein sequence ID" value="ADV81741.1"/>
    <property type="molecule type" value="Genomic_DNA"/>
</dbReference>
<keyword evidence="3" id="KW-1185">Reference proteome</keyword>
<dbReference type="Proteomes" id="UP000006844">
    <property type="component" value="Chromosome"/>
</dbReference>
<dbReference type="AlphaFoldDB" id="E8V7P3"/>
<dbReference type="RefSeq" id="WP_013567474.1">
    <property type="nucleotide sequence ID" value="NC_014963.1"/>
</dbReference>
<gene>
    <name evidence="2" type="ordered locus">AciPR4_0908</name>
</gene>
<sequence length="92" mass="10688">MTENIELNMTSEEFLNQLPELFSKSSGSRISEDPRYARILRENPTCAELVRDLEYIAEQARMLLEPENEIDPSPELWSKIQNSLETDKSKID</sequence>
<organism evidence="2 3">
    <name type="scientific">Terriglobus saanensis (strain ATCC BAA-1853 / DSM 23119 / SP1PR4)</name>
    <dbReference type="NCBI Taxonomy" id="401053"/>
    <lineage>
        <taxon>Bacteria</taxon>
        <taxon>Pseudomonadati</taxon>
        <taxon>Acidobacteriota</taxon>
        <taxon>Terriglobia</taxon>
        <taxon>Terriglobales</taxon>
        <taxon>Acidobacteriaceae</taxon>
        <taxon>Terriglobus</taxon>
    </lineage>
</organism>
<dbReference type="KEGG" id="tsa:AciPR4_0908"/>
<evidence type="ECO:0000256" key="1">
    <source>
        <dbReference type="SAM" id="MobiDB-lite"/>
    </source>
</evidence>
<name>E8V7P3_TERSS</name>
<evidence type="ECO:0000313" key="3">
    <source>
        <dbReference type="Proteomes" id="UP000006844"/>
    </source>
</evidence>